<dbReference type="PANTHER" id="PTHR36453:SF1">
    <property type="entry name" value="RIGHT HANDED BETA HELIX DOMAIN-CONTAINING PROTEIN"/>
    <property type="match status" value="1"/>
</dbReference>
<evidence type="ECO:0000313" key="4">
    <source>
        <dbReference type="Proteomes" id="UP000242188"/>
    </source>
</evidence>
<dbReference type="AlphaFoldDB" id="A0A210PWR7"/>
<accession>A0A210PWR7</accession>
<keyword evidence="1" id="KW-0732">Signal</keyword>
<dbReference type="Proteomes" id="UP000242188">
    <property type="component" value="Unassembled WGS sequence"/>
</dbReference>
<dbReference type="InterPro" id="IPR006626">
    <property type="entry name" value="PbH1"/>
</dbReference>
<dbReference type="InterPro" id="IPR012334">
    <property type="entry name" value="Pectin_lyas_fold"/>
</dbReference>
<reference evidence="3 4" key="1">
    <citation type="journal article" date="2017" name="Nat. Ecol. Evol.">
        <title>Scallop genome provides insights into evolution of bilaterian karyotype and development.</title>
        <authorList>
            <person name="Wang S."/>
            <person name="Zhang J."/>
            <person name="Jiao W."/>
            <person name="Li J."/>
            <person name="Xun X."/>
            <person name="Sun Y."/>
            <person name="Guo X."/>
            <person name="Huan P."/>
            <person name="Dong B."/>
            <person name="Zhang L."/>
            <person name="Hu X."/>
            <person name="Sun X."/>
            <person name="Wang J."/>
            <person name="Zhao C."/>
            <person name="Wang Y."/>
            <person name="Wang D."/>
            <person name="Huang X."/>
            <person name="Wang R."/>
            <person name="Lv J."/>
            <person name="Li Y."/>
            <person name="Zhang Z."/>
            <person name="Liu B."/>
            <person name="Lu W."/>
            <person name="Hui Y."/>
            <person name="Liang J."/>
            <person name="Zhou Z."/>
            <person name="Hou R."/>
            <person name="Li X."/>
            <person name="Liu Y."/>
            <person name="Li H."/>
            <person name="Ning X."/>
            <person name="Lin Y."/>
            <person name="Zhao L."/>
            <person name="Xing Q."/>
            <person name="Dou J."/>
            <person name="Li Y."/>
            <person name="Mao J."/>
            <person name="Guo H."/>
            <person name="Dou H."/>
            <person name="Li T."/>
            <person name="Mu C."/>
            <person name="Jiang W."/>
            <person name="Fu Q."/>
            <person name="Fu X."/>
            <person name="Miao Y."/>
            <person name="Liu J."/>
            <person name="Yu Q."/>
            <person name="Li R."/>
            <person name="Liao H."/>
            <person name="Li X."/>
            <person name="Kong Y."/>
            <person name="Jiang Z."/>
            <person name="Chourrout D."/>
            <person name="Li R."/>
            <person name="Bao Z."/>
        </authorList>
    </citation>
    <scope>NUCLEOTIDE SEQUENCE [LARGE SCALE GENOMIC DNA]</scope>
    <source>
        <strain evidence="3 4">PY_sf001</strain>
    </source>
</reference>
<dbReference type="InterPro" id="IPR011050">
    <property type="entry name" value="Pectin_lyase_fold/virulence"/>
</dbReference>
<proteinExistence type="predicted"/>
<name>A0A210PWR7_MIZYE</name>
<evidence type="ECO:0000259" key="2">
    <source>
        <dbReference type="Pfam" id="PF13229"/>
    </source>
</evidence>
<feature type="signal peptide" evidence="1">
    <location>
        <begin position="1"/>
        <end position="19"/>
    </location>
</feature>
<dbReference type="PANTHER" id="PTHR36453">
    <property type="entry name" value="SECRETED PROTEIN-RELATED"/>
    <property type="match status" value="1"/>
</dbReference>
<comment type="caution">
    <text evidence="3">The sequence shown here is derived from an EMBL/GenBank/DDBJ whole genome shotgun (WGS) entry which is preliminary data.</text>
</comment>
<dbReference type="EMBL" id="NEDP02005434">
    <property type="protein sequence ID" value="OWF40931.1"/>
    <property type="molecule type" value="Genomic_DNA"/>
</dbReference>
<feature type="domain" description="Right handed beta helix" evidence="2">
    <location>
        <begin position="327"/>
        <end position="443"/>
    </location>
</feature>
<dbReference type="OrthoDB" id="6053299at2759"/>
<dbReference type="Gene3D" id="2.160.20.10">
    <property type="entry name" value="Single-stranded right-handed beta-helix, Pectin lyase-like"/>
    <property type="match status" value="1"/>
</dbReference>
<dbReference type="SMART" id="SM00710">
    <property type="entry name" value="PbH1"/>
    <property type="match status" value="6"/>
</dbReference>
<organism evidence="3 4">
    <name type="scientific">Mizuhopecten yessoensis</name>
    <name type="common">Japanese scallop</name>
    <name type="synonym">Patinopecten yessoensis</name>
    <dbReference type="NCBI Taxonomy" id="6573"/>
    <lineage>
        <taxon>Eukaryota</taxon>
        <taxon>Metazoa</taxon>
        <taxon>Spiralia</taxon>
        <taxon>Lophotrochozoa</taxon>
        <taxon>Mollusca</taxon>
        <taxon>Bivalvia</taxon>
        <taxon>Autobranchia</taxon>
        <taxon>Pteriomorphia</taxon>
        <taxon>Pectinida</taxon>
        <taxon>Pectinoidea</taxon>
        <taxon>Pectinidae</taxon>
        <taxon>Mizuhopecten</taxon>
    </lineage>
</organism>
<evidence type="ECO:0000313" key="3">
    <source>
        <dbReference type="EMBL" id="OWF40931.1"/>
    </source>
</evidence>
<protein>
    <recommendedName>
        <fullName evidence="2">Right handed beta helix domain-containing protein</fullName>
    </recommendedName>
</protein>
<evidence type="ECO:0000256" key="1">
    <source>
        <dbReference type="SAM" id="SignalP"/>
    </source>
</evidence>
<sequence length="958" mass="106174">MARLHVAISLIAFSLGISGFLMPDLESVHLYVSVSGSDQNSGRDVGHALKTIQAAISRLSHPDVTGKNVFIELMQGYHDLTSTVNIRHSDARKVTIRANGNSEVHVTGGKRLPTSLFKHVTDSGILRHLQNEARNKVVAARLSDAGLSHLWDLSDYGFYKDRTAPMEIFYNGAPLRMARWPNEGQGYINIASLVDGKTGSSFTFSGDRASHWSQESDLWAHGFWYWSWADRSIKVKSITASNNTITLAHPPPFGLRTGHFHYGQNYQYSYQDQGGYFRIINALSELDEPGEYYIDRTSGILYMWPPSQTEGLDQHDVIYASDLAHCFNLDHTSNVIFEGFTLEACRHYGISVRYGQNITVQRMEVRNTGSYGISCLNCLNVNITGCDVHHGDGGIKVSGGIRATLTPSRISVDNNIIHSFSRETAVGSNAISADGVGIYMAHNELHTGQYTAIRWSGNDHVMEYNHVHHLCQNATDCGALHTGRDWTGRGCVVRYNHVHHVLRLHPGADVRGVMLDDQYSSVNIYSNVFYNNDVHVNIGGGRDNIIQNNVFYEAAKSSMQVDSRGVPHSSNEQPLQKKLHAVPYTSALWAKRYPKLAVIDSNAPDEPRGNEISRNIFYNSAAPDFVGSYTNTHWFNITMNHQAAGPTDFFDPAQADFRPRCSLSKFAQSIHFPDPVPLHDVGPRGGIGPMYKGHVAGSRRDVITTKRDVPAPCTTHAPSALTPITSYLPDGSHANTVKNTPNQGCWFDVEICPNDHGFTSGLQRDVDGEKHLNTGINESACLDRVPYMVTHCGSQSKFSVIYGPTGAMTLGGFGCYFAQYGCPKHGSYHVGFIRDKWAEQHQNAAHDENACLSRALAEWRYCGSDETFPYTSIYLPTGRRKTAAGGCWIYVTKCPADPTVNIPHDLFFDAWGATNVGSDRSSTACFQRADDFWFRCGRHTDAPVTAFYRPEANSRTVP</sequence>
<keyword evidence="4" id="KW-1185">Reference proteome</keyword>
<dbReference type="InterPro" id="IPR039448">
    <property type="entry name" value="Beta_helix"/>
</dbReference>
<dbReference type="SUPFAM" id="SSF51126">
    <property type="entry name" value="Pectin lyase-like"/>
    <property type="match status" value="1"/>
</dbReference>
<dbReference type="Pfam" id="PF13229">
    <property type="entry name" value="Beta_helix"/>
    <property type="match status" value="1"/>
</dbReference>
<gene>
    <name evidence="3" type="ORF">KP79_PYT15959</name>
</gene>
<feature type="chain" id="PRO_5013233519" description="Right handed beta helix domain-containing protein" evidence="1">
    <location>
        <begin position="20"/>
        <end position="958"/>
    </location>
</feature>